<name>A0ACC5PWP6_DOLFA</name>
<proteinExistence type="predicted"/>
<protein>
    <submittedName>
        <fullName evidence="1">SMEK domain-containing protein</fullName>
    </submittedName>
</protein>
<reference evidence="1" key="1">
    <citation type="submission" date="2020-10" db="EMBL/GenBank/DDBJ databases">
        <authorList>
            <person name="Castelo-Branco R."/>
            <person name="Eusebio N."/>
            <person name="Adriana R."/>
            <person name="Vieira A."/>
            <person name="Brugerolle De Fraissinette N."/>
            <person name="Rezende De Castro R."/>
            <person name="Schneider M.P."/>
            <person name="Vasconcelos V."/>
            <person name="Leao P.N."/>
        </authorList>
    </citation>
    <scope>NUCLEOTIDE SEQUENCE</scope>
    <source>
        <strain evidence="1">LEGE 04289</strain>
    </source>
</reference>
<sequence>MIAEYFVAKLLNTIYDYNLINLNSKNRSCPAIDLGDYNKKVCFQVTSTSRKNH</sequence>
<evidence type="ECO:0000313" key="1">
    <source>
        <dbReference type="EMBL" id="MBE9217456.1"/>
    </source>
</evidence>
<evidence type="ECO:0000313" key="2">
    <source>
        <dbReference type="Proteomes" id="UP000597867"/>
    </source>
</evidence>
<dbReference type="EMBL" id="JADEWF010000002">
    <property type="protein sequence ID" value="MBE9217456.1"/>
    <property type="molecule type" value="Genomic_DNA"/>
</dbReference>
<gene>
    <name evidence="1" type="ORF">IQ222_01245</name>
</gene>
<keyword evidence="2" id="KW-1185">Reference proteome</keyword>
<organism evidence="1 2">
    <name type="scientific">Dolichospermum flos-aquae LEGE 04289</name>
    <dbReference type="NCBI Taxonomy" id="1828708"/>
    <lineage>
        <taxon>Bacteria</taxon>
        <taxon>Bacillati</taxon>
        <taxon>Cyanobacteriota</taxon>
        <taxon>Cyanophyceae</taxon>
        <taxon>Nostocales</taxon>
        <taxon>Aphanizomenonaceae</taxon>
        <taxon>Dolichospermum</taxon>
    </lineage>
</organism>
<accession>A0ACC5PWP6</accession>
<comment type="caution">
    <text evidence="1">The sequence shown here is derived from an EMBL/GenBank/DDBJ whole genome shotgun (WGS) entry which is preliminary data.</text>
</comment>
<dbReference type="Proteomes" id="UP000597867">
    <property type="component" value="Unassembled WGS sequence"/>
</dbReference>